<accession>A0A0K0GFL8</accession>
<dbReference type="EMBL" id="CP000967">
    <property type="protein sequence ID" value="ACD56773.1"/>
    <property type="molecule type" value="Genomic_DNA"/>
</dbReference>
<sequence>MLAAIAAAPKLKKRLRPIIAPARIGSARAPLAAFAESACADPPA</sequence>
<dbReference type="HOGENOM" id="CLU_3223918_0_0_6"/>
<protein>
    <submittedName>
        <fullName evidence="1">Uncharacterized protein</fullName>
    </submittedName>
</protein>
<organism evidence="1 2">
    <name type="scientific">Xanthomonas oryzae pv. oryzae (strain PXO99A)</name>
    <dbReference type="NCBI Taxonomy" id="360094"/>
    <lineage>
        <taxon>Bacteria</taxon>
        <taxon>Pseudomonadati</taxon>
        <taxon>Pseudomonadota</taxon>
        <taxon>Gammaproteobacteria</taxon>
        <taxon>Lysobacterales</taxon>
        <taxon>Lysobacteraceae</taxon>
        <taxon>Xanthomonas</taxon>
    </lineage>
</organism>
<name>A0A0K0GFL8_XANOP</name>
<dbReference type="KEGG" id="xop:PXO_03379"/>
<evidence type="ECO:0000313" key="2">
    <source>
        <dbReference type="Proteomes" id="UP000001740"/>
    </source>
</evidence>
<proteinExistence type="predicted"/>
<dbReference type="Proteomes" id="UP000001740">
    <property type="component" value="Chromosome"/>
</dbReference>
<reference evidence="1 2" key="1">
    <citation type="journal article" date="2008" name="BMC Genomics">
        <title>Genome sequence and rapid evolution of the rice pathogen Xanthomonas oryzae pv. oryzae PXO99A.</title>
        <authorList>
            <person name="Salzberg S.L."/>
            <person name="Sommer D.D."/>
            <person name="Schatz M.C."/>
            <person name="Phillippy A.M."/>
            <person name="Rabinowicz P.D."/>
            <person name="Tsuge S."/>
            <person name="Furutani A."/>
            <person name="Ochiai H."/>
            <person name="Delcher A.L."/>
            <person name="Kelley D."/>
            <person name="Madupu R."/>
            <person name="Puiu D."/>
            <person name="Radune D."/>
            <person name="Shumway M."/>
            <person name="Trapnell C."/>
            <person name="Aparna G."/>
            <person name="Jha G."/>
            <person name="Pandey A."/>
            <person name="Patil P.B."/>
            <person name="Ishihara H."/>
            <person name="Meyer D.F."/>
            <person name="Szurek B."/>
            <person name="Verdier V."/>
            <person name="Koebnik R."/>
            <person name="Dow J.M."/>
            <person name="Ryan R.P."/>
            <person name="Hirata H."/>
            <person name="Tsuyumu S."/>
            <person name="Won Lee S."/>
            <person name="Seo Y.S."/>
            <person name="Sriariyanum M."/>
            <person name="Ronald P.C."/>
            <person name="Sonti R.V."/>
            <person name="Van Sluys M.A."/>
            <person name="Leach J.E."/>
            <person name="White F.F."/>
            <person name="Bogdanove A.J."/>
        </authorList>
    </citation>
    <scope>NUCLEOTIDE SEQUENCE [LARGE SCALE GENOMIC DNA]</scope>
    <source>
        <strain evidence="1 2">PXO99A</strain>
    </source>
</reference>
<evidence type="ECO:0000313" key="1">
    <source>
        <dbReference type="EMBL" id="ACD56773.1"/>
    </source>
</evidence>
<dbReference type="AlphaFoldDB" id="A0A0K0GFL8"/>
<gene>
    <name evidence="1" type="ordered locus">PXO_03379</name>
</gene>